<name>A0A318K648_9NOCA</name>
<feature type="region of interest" description="Disordered" evidence="1">
    <location>
        <begin position="1"/>
        <end position="27"/>
    </location>
</feature>
<accession>A0A318K648</accession>
<organism evidence="2 3">
    <name type="scientific">Nocardia tenerifensis</name>
    <dbReference type="NCBI Taxonomy" id="228006"/>
    <lineage>
        <taxon>Bacteria</taxon>
        <taxon>Bacillati</taxon>
        <taxon>Actinomycetota</taxon>
        <taxon>Actinomycetes</taxon>
        <taxon>Mycobacteriales</taxon>
        <taxon>Nocardiaceae</taxon>
        <taxon>Nocardia</taxon>
    </lineage>
</organism>
<dbReference type="SUPFAM" id="SSF55961">
    <property type="entry name" value="Bet v1-like"/>
    <property type="match status" value="1"/>
</dbReference>
<gene>
    <name evidence="2" type="ORF">DFR70_104552</name>
</gene>
<evidence type="ECO:0000313" key="2">
    <source>
        <dbReference type="EMBL" id="PXX65488.1"/>
    </source>
</evidence>
<keyword evidence="3" id="KW-1185">Reference proteome</keyword>
<dbReference type="Gene3D" id="3.30.530.20">
    <property type="match status" value="1"/>
</dbReference>
<sequence>MTATPRVSMEGGGRVTDEPARPLPALSDIPADGLPSGVLRIENSDKDATTPIIMDMLRSVYPHDQIFGEYCPVQAYIAAPPREVYEYLADTRSLEEWTYSLRGFVPADEPGLWLAYDRLGDETKIFTRTVAHPDGMTVDYHCAWDQSRHLWMIYLLRVVDAQTVFDKPGSVVLWVNCKHPFYDENPYPETAPAERPVWVGDFWDMFSAGHQLEMDNLKAICEYRAAHGLPIKPDWMK</sequence>
<reference evidence="2 3" key="1">
    <citation type="submission" date="2018-05" db="EMBL/GenBank/DDBJ databases">
        <title>Genomic Encyclopedia of Type Strains, Phase IV (KMG-IV): sequencing the most valuable type-strain genomes for metagenomic binning, comparative biology and taxonomic classification.</title>
        <authorList>
            <person name="Goeker M."/>
        </authorList>
    </citation>
    <scope>NUCLEOTIDE SEQUENCE [LARGE SCALE GENOMIC DNA]</scope>
    <source>
        <strain evidence="2 3">DSM 44704</strain>
    </source>
</reference>
<evidence type="ECO:0000256" key="1">
    <source>
        <dbReference type="SAM" id="MobiDB-lite"/>
    </source>
</evidence>
<protein>
    <recommendedName>
        <fullName evidence="4">Polyketide cyclase/dehydrase/lipid transport protein</fullName>
    </recommendedName>
</protein>
<dbReference type="AlphaFoldDB" id="A0A318K648"/>
<evidence type="ECO:0008006" key="4">
    <source>
        <dbReference type="Google" id="ProtNLM"/>
    </source>
</evidence>
<dbReference type="EMBL" id="QJKF01000004">
    <property type="protein sequence ID" value="PXX65488.1"/>
    <property type="molecule type" value="Genomic_DNA"/>
</dbReference>
<dbReference type="InterPro" id="IPR023393">
    <property type="entry name" value="START-like_dom_sf"/>
</dbReference>
<comment type="caution">
    <text evidence="2">The sequence shown here is derived from an EMBL/GenBank/DDBJ whole genome shotgun (WGS) entry which is preliminary data.</text>
</comment>
<evidence type="ECO:0000313" key="3">
    <source>
        <dbReference type="Proteomes" id="UP000247569"/>
    </source>
</evidence>
<dbReference type="Proteomes" id="UP000247569">
    <property type="component" value="Unassembled WGS sequence"/>
</dbReference>
<proteinExistence type="predicted"/>